<keyword evidence="1" id="KW-0812">Transmembrane</keyword>
<feature type="transmembrane region" description="Helical" evidence="1">
    <location>
        <begin position="121"/>
        <end position="143"/>
    </location>
</feature>
<protein>
    <submittedName>
        <fullName evidence="2">Uncharacterized protein</fullName>
    </submittedName>
</protein>
<evidence type="ECO:0000313" key="2">
    <source>
        <dbReference type="EMBL" id="OIN90224.1"/>
    </source>
</evidence>
<keyword evidence="1" id="KW-0472">Membrane</keyword>
<feature type="transmembrane region" description="Helical" evidence="1">
    <location>
        <begin position="155"/>
        <end position="176"/>
    </location>
</feature>
<evidence type="ECO:0000256" key="1">
    <source>
        <dbReference type="SAM" id="Phobius"/>
    </source>
</evidence>
<evidence type="ECO:0000313" key="3">
    <source>
        <dbReference type="Proteomes" id="UP000182753"/>
    </source>
</evidence>
<feature type="transmembrane region" description="Helical" evidence="1">
    <location>
        <begin position="83"/>
        <end position="109"/>
    </location>
</feature>
<organism evidence="2 3">
    <name type="scientific">Candidatus Berkelbacteria bacterium CG1_02_42_45</name>
    <dbReference type="NCBI Taxonomy" id="1805036"/>
    <lineage>
        <taxon>Bacteria</taxon>
        <taxon>Candidatus Berkelbacteria</taxon>
    </lineage>
</organism>
<name>A0A1J4RT57_9BACT</name>
<reference evidence="2 3" key="1">
    <citation type="journal article" date="2016" name="Environ. Microbiol.">
        <title>Genomic resolution of a cold subsurface aquifer community provides metabolic insights for novel microbes adapted to high CO concentrations.</title>
        <authorList>
            <person name="Probst A.J."/>
            <person name="Castelle C.J."/>
            <person name="Singh A."/>
            <person name="Brown C.T."/>
            <person name="Anantharaman K."/>
            <person name="Sharon I."/>
            <person name="Hug L.A."/>
            <person name="Burstein D."/>
            <person name="Emerson J.B."/>
            <person name="Thomas B.C."/>
            <person name="Banfield J.F."/>
        </authorList>
    </citation>
    <scope>NUCLEOTIDE SEQUENCE [LARGE SCALE GENOMIC DNA]</scope>
    <source>
        <strain evidence="2">CG1_02_42_45</strain>
    </source>
</reference>
<feature type="transmembrane region" description="Helical" evidence="1">
    <location>
        <begin position="50"/>
        <end position="71"/>
    </location>
</feature>
<dbReference type="AlphaFoldDB" id="A0A1J4RT57"/>
<comment type="caution">
    <text evidence="2">The sequence shown here is derived from an EMBL/GenBank/DDBJ whole genome shotgun (WGS) entry which is preliminary data.</text>
</comment>
<keyword evidence="1" id="KW-1133">Transmembrane helix</keyword>
<sequence>MIRKLSSKIGISILFSQILFAVRAYAHCPLCTVGAGAVAVGASYFGIKDAATGVFIGAFATALGFWSNRLIKKSYIKYQKELIIFSLFVLTIAPISQIVKSYIPFYINWAGDYGSVFHRTYIINSIIFGSLIGAIIMIFSPWINRVFKQKFRVSIPFQTMIIIFLLLIIAATIFQFTVE</sequence>
<gene>
    <name evidence="2" type="ORF">AUJ40_00275</name>
</gene>
<dbReference type="Proteomes" id="UP000182753">
    <property type="component" value="Unassembled WGS sequence"/>
</dbReference>
<dbReference type="EMBL" id="MNUJ01000005">
    <property type="protein sequence ID" value="OIN90224.1"/>
    <property type="molecule type" value="Genomic_DNA"/>
</dbReference>
<proteinExistence type="predicted"/>
<accession>A0A1J4RT57</accession>